<evidence type="ECO:0000259" key="1">
    <source>
        <dbReference type="Pfam" id="PF06985"/>
    </source>
</evidence>
<organism evidence="2 3">
    <name type="scientific">Cucurbitaria berberidis CBS 394.84</name>
    <dbReference type="NCBI Taxonomy" id="1168544"/>
    <lineage>
        <taxon>Eukaryota</taxon>
        <taxon>Fungi</taxon>
        <taxon>Dikarya</taxon>
        <taxon>Ascomycota</taxon>
        <taxon>Pezizomycotina</taxon>
        <taxon>Dothideomycetes</taxon>
        <taxon>Pleosporomycetidae</taxon>
        <taxon>Pleosporales</taxon>
        <taxon>Pleosporineae</taxon>
        <taxon>Cucurbitariaceae</taxon>
        <taxon>Cucurbitaria</taxon>
    </lineage>
</organism>
<accession>A0A9P4GIZ0</accession>
<protein>
    <recommendedName>
        <fullName evidence="1">Heterokaryon incompatibility domain-containing protein</fullName>
    </recommendedName>
</protein>
<name>A0A9P4GIZ0_9PLEO</name>
<dbReference type="EMBL" id="ML976616">
    <property type="protein sequence ID" value="KAF1846465.1"/>
    <property type="molecule type" value="Genomic_DNA"/>
</dbReference>
<proteinExistence type="predicted"/>
<dbReference type="InterPro" id="IPR010730">
    <property type="entry name" value="HET"/>
</dbReference>
<evidence type="ECO:0000313" key="2">
    <source>
        <dbReference type="EMBL" id="KAF1846465.1"/>
    </source>
</evidence>
<dbReference type="Pfam" id="PF06985">
    <property type="entry name" value="HET"/>
    <property type="match status" value="1"/>
</dbReference>
<keyword evidence="3" id="KW-1185">Reference proteome</keyword>
<feature type="domain" description="Heterokaryon incompatibility" evidence="1">
    <location>
        <begin position="41"/>
        <end position="190"/>
    </location>
</feature>
<dbReference type="Proteomes" id="UP000800039">
    <property type="component" value="Unassembled WGS sequence"/>
</dbReference>
<feature type="non-terminal residue" evidence="2">
    <location>
        <position position="202"/>
    </location>
</feature>
<dbReference type="InterPro" id="IPR052895">
    <property type="entry name" value="HetReg/Transcr_Mod"/>
</dbReference>
<dbReference type="PANTHER" id="PTHR24148">
    <property type="entry name" value="ANKYRIN REPEAT DOMAIN-CONTAINING PROTEIN 39 HOMOLOG-RELATED"/>
    <property type="match status" value="1"/>
</dbReference>
<dbReference type="RefSeq" id="XP_040789028.1">
    <property type="nucleotide sequence ID" value="XM_040930259.1"/>
</dbReference>
<sequence>MYEPLDDSRRQIRLLHLHRGDDDVKLACTFSLVSLDDDPHYEAVSYVWGDFNKCCSIDVGAVNEPVPIMRNLHSVLRNLRLHDRQRILWVDALCINQNDLVERGKQVAMMATVFSRASRVLAYLGDHWDRCELAVEAIRQLREDESMHLFSYMQPGLSINGVGLESLELFNTVIAFLNSDWMTRIWTVQEFVVAKEVVFLYG</sequence>
<comment type="caution">
    <text evidence="2">The sequence shown here is derived from an EMBL/GenBank/DDBJ whole genome shotgun (WGS) entry which is preliminary data.</text>
</comment>
<gene>
    <name evidence="2" type="ORF">K460DRAFT_313916</name>
</gene>
<reference evidence="2" key="1">
    <citation type="submission" date="2020-01" db="EMBL/GenBank/DDBJ databases">
        <authorList>
            <consortium name="DOE Joint Genome Institute"/>
            <person name="Haridas S."/>
            <person name="Albert R."/>
            <person name="Binder M."/>
            <person name="Bloem J."/>
            <person name="Labutti K."/>
            <person name="Salamov A."/>
            <person name="Andreopoulos B."/>
            <person name="Baker S.E."/>
            <person name="Barry K."/>
            <person name="Bills G."/>
            <person name="Bluhm B.H."/>
            <person name="Cannon C."/>
            <person name="Castanera R."/>
            <person name="Culley D.E."/>
            <person name="Daum C."/>
            <person name="Ezra D."/>
            <person name="Gonzalez J.B."/>
            <person name="Henrissat B."/>
            <person name="Kuo A."/>
            <person name="Liang C."/>
            <person name="Lipzen A."/>
            <person name="Lutzoni F."/>
            <person name="Magnuson J."/>
            <person name="Mondo S."/>
            <person name="Nolan M."/>
            <person name="Ohm R."/>
            <person name="Pangilinan J."/>
            <person name="Park H.-J."/>
            <person name="Ramirez L."/>
            <person name="Alfaro M."/>
            <person name="Sun H."/>
            <person name="Tritt A."/>
            <person name="Yoshinaga Y."/>
            <person name="Zwiers L.-H."/>
            <person name="Turgeon B.G."/>
            <person name="Goodwin S.B."/>
            <person name="Spatafora J.W."/>
            <person name="Crous P.W."/>
            <person name="Grigoriev I.V."/>
        </authorList>
    </citation>
    <scope>NUCLEOTIDE SEQUENCE</scope>
    <source>
        <strain evidence="2">CBS 394.84</strain>
    </source>
</reference>
<dbReference type="PANTHER" id="PTHR24148:SF73">
    <property type="entry name" value="HET DOMAIN PROTEIN (AFU_ORTHOLOGUE AFUA_8G01020)"/>
    <property type="match status" value="1"/>
</dbReference>
<dbReference type="OrthoDB" id="3553147at2759"/>
<evidence type="ECO:0000313" key="3">
    <source>
        <dbReference type="Proteomes" id="UP000800039"/>
    </source>
</evidence>
<dbReference type="GeneID" id="63847511"/>
<dbReference type="AlphaFoldDB" id="A0A9P4GIZ0"/>